<dbReference type="PANTHER" id="PTHR30038:SF0">
    <property type="entry name" value="TUNGSTEN-CONTAINING ALDEHYDE FERREDOXIN OXIDOREDUCTASE"/>
    <property type="match status" value="1"/>
</dbReference>
<evidence type="ECO:0000256" key="5">
    <source>
        <dbReference type="ARBA" id="ARBA00023002"/>
    </source>
</evidence>
<dbReference type="InterPro" id="IPR051919">
    <property type="entry name" value="W-dependent_AOR"/>
</dbReference>
<dbReference type="RefSeq" id="WP_006066368.1">
    <property type="nucleotide sequence ID" value="NZ_CP031305.1"/>
</dbReference>
<dbReference type="InterPro" id="IPR013984">
    <property type="entry name" value="Ald_Fedxn_OxRdtase_dom2"/>
</dbReference>
<evidence type="ECO:0000256" key="3">
    <source>
        <dbReference type="ARBA" id="ARBA00022485"/>
    </source>
</evidence>
<dbReference type="KEGG" id="nbg:DV706_04285"/>
<dbReference type="Gene3D" id="1.10.599.10">
    <property type="entry name" value="Aldehyde Ferredoxin Oxidoreductase Protein, subunit A, domain 3"/>
    <property type="match status" value="1"/>
</dbReference>
<evidence type="ECO:0000256" key="4">
    <source>
        <dbReference type="ARBA" id="ARBA00022723"/>
    </source>
</evidence>
<evidence type="ECO:0000313" key="10">
    <source>
        <dbReference type="EMBL" id="QCC53774.1"/>
    </source>
</evidence>
<organism evidence="10 11">
    <name type="scientific">Natronorubrum bangense</name>
    <dbReference type="NCBI Taxonomy" id="61858"/>
    <lineage>
        <taxon>Archaea</taxon>
        <taxon>Methanobacteriati</taxon>
        <taxon>Methanobacteriota</taxon>
        <taxon>Stenosarchaea group</taxon>
        <taxon>Halobacteria</taxon>
        <taxon>Halobacteriales</taxon>
        <taxon>Natrialbaceae</taxon>
        <taxon>Natronorubrum</taxon>
    </lineage>
</organism>
<comment type="cofactor">
    <cofactor evidence="1">
        <name>[4Fe-4S] cluster</name>
        <dbReference type="ChEBI" id="CHEBI:49883"/>
    </cofactor>
</comment>
<evidence type="ECO:0000256" key="7">
    <source>
        <dbReference type="ARBA" id="ARBA00023014"/>
    </source>
</evidence>
<dbReference type="Proteomes" id="UP000296822">
    <property type="component" value="Chromosome"/>
</dbReference>
<proteinExistence type="inferred from homology"/>
<dbReference type="GeneID" id="39850455"/>
<dbReference type="SMART" id="SM00790">
    <property type="entry name" value="AFOR_N"/>
    <property type="match status" value="1"/>
</dbReference>
<dbReference type="SUPFAM" id="SSF56228">
    <property type="entry name" value="Aldehyde ferredoxin oxidoreductase, N-terminal domain"/>
    <property type="match status" value="1"/>
</dbReference>
<dbReference type="EMBL" id="CP031305">
    <property type="protein sequence ID" value="QCC53774.1"/>
    <property type="molecule type" value="Genomic_DNA"/>
</dbReference>
<dbReference type="PANTHER" id="PTHR30038">
    <property type="entry name" value="ALDEHYDE FERREDOXIN OXIDOREDUCTASE"/>
    <property type="match status" value="1"/>
</dbReference>
<dbReference type="InterPro" id="IPR036503">
    <property type="entry name" value="Ald_Fedxn_OxRdtase_N_sf"/>
</dbReference>
<dbReference type="InterPro" id="IPR013983">
    <property type="entry name" value="Ald_Fedxn_OxRdtase_N"/>
</dbReference>
<evidence type="ECO:0000313" key="11">
    <source>
        <dbReference type="Proteomes" id="UP000296822"/>
    </source>
</evidence>
<feature type="domain" description="Aldehyde ferredoxin oxidoreductase N-terminal" evidence="9">
    <location>
        <begin position="7"/>
        <end position="212"/>
    </location>
</feature>
<protein>
    <submittedName>
        <fullName evidence="10">Aldehyde ferredoxin oxidoreductase</fullName>
    </submittedName>
</protein>
<dbReference type="Gene3D" id="3.60.9.10">
    <property type="entry name" value="Aldehyde ferredoxin oxidoreductase, N-terminal domain"/>
    <property type="match status" value="1"/>
</dbReference>
<keyword evidence="6" id="KW-0408">Iron</keyword>
<accession>A0A4D6HHV5</accession>
<keyword evidence="7" id="KW-0411">Iron-sulfur</keyword>
<keyword evidence="5" id="KW-0560">Oxidoreductase</keyword>
<dbReference type="InterPro" id="IPR036021">
    <property type="entry name" value="Tungsten_al_ferr_oxy-like_C"/>
</dbReference>
<gene>
    <name evidence="10" type="ORF">DV706_04285</name>
</gene>
<dbReference type="Gene3D" id="1.10.569.10">
    <property type="entry name" value="Aldehyde Ferredoxin Oxidoreductase Protein, subunit A, domain 2"/>
    <property type="match status" value="1"/>
</dbReference>
<evidence type="ECO:0000259" key="9">
    <source>
        <dbReference type="SMART" id="SM00790"/>
    </source>
</evidence>
<evidence type="ECO:0000256" key="8">
    <source>
        <dbReference type="ARBA" id="ARBA00049934"/>
    </source>
</evidence>
<reference evidence="10 11" key="1">
    <citation type="journal article" date="2019" name="Nat. Commun.">
        <title>A new type of DNA phosphorothioation-based antiviral system in archaea.</title>
        <authorList>
            <person name="Xiong L."/>
            <person name="Liu S."/>
            <person name="Chen S."/>
            <person name="Xiao Y."/>
            <person name="Zhu B."/>
            <person name="Gao Y."/>
            <person name="Zhang Y."/>
            <person name="Chen B."/>
            <person name="Luo J."/>
            <person name="Deng Z."/>
            <person name="Chen X."/>
            <person name="Wang L."/>
            <person name="Chen S."/>
        </authorList>
    </citation>
    <scope>NUCLEOTIDE SEQUENCE [LARGE SCALE GENOMIC DNA]</scope>
    <source>
        <strain evidence="10 11">JCM 10635</strain>
    </source>
</reference>
<evidence type="ECO:0000256" key="6">
    <source>
        <dbReference type="ARBA" id="ARBA00023004"/>
    </source>
</evidence>
<dbReference type="GO" id="GO:0016625">
    <property type="term" value="F:oxidoreductase activity, acting on the aldehyde or oxo group of donors, iron-sulfur protein as acceptor"/>
    <property type="evidence" value="ECO:0007669"/>
    <property type="project" value="InterPro"/>
</dbReference>
<dbReference type="GO" id="GO:0046872">
    <property type="term" value="F:metal ion binding"/>
    <property type="evidence" value="ECO:0007669"/>
    <property type="project" value="UniProtKB-KW"/>
</dbReference>
<dbReference type="GO" id="GO:0051539">
    <property type="term" value="F:4 iron, 4 sulfur cluster binding"/>
    <property type="evidence" value="ECO:0007669"/>
    <property type="project" value="UniProtKB-KW"/>
</dbReference>
<evidence type="ECO:0000256" key="2">
    <source>
        <dbReference type="ARBA" id="ARBA00011032"/>
    </source>
</evidence>
<dbReference type="SUPFAM" id="SSF48310">
    <property type="entry name" value="Aldehyde ferredoxin oxidoreductase, C-terminal domains"/>
    <property type="match status" value="1"/>
</dbReference>
<dbReference type="Pfam" id="PF02730">
    <property type="entry name" value="AFOR_N"/>
    <property type="match status" value="1"/>
</dbReference>
<dbReference type="InterPro" id="IPR013985">
    <property type="entry name" value="Ald_Fedxn_OxRdtase_dom3"/>
</dbReference>
<evidence type="ECO:0000256" key="1">
    <source>
        <dbReference type="ARBA" id="ARBA00001966"/>
    </source>
</evidence>
<dbReference type="AlphaFoldDB" id="A0A4D6HHV5"/>
<comment type="similarity">
    <text evidence="2">Belongs to the AOR/FOR family.</text>
</comment>
<keyword evidence="4" id="KW-0479">Metal-binding</keyword>
<dbReference type="GO" id="GO:0009055">
    <property type="term" value="F:electron transfer activity"/>
    <property type="evidence" value="ECO:0007669"/>
    <property type="project" value="InterPro"/>
</dbReference>
<keyword evidence="3" id="KW-0004">4Fe-4S</keyword>
<sequence>MTELGGFQDRVARVDLSDGSVGYESIDEDDAKKYIGARGLGVKYVFDQGPDVDPLGPDNLLAVMNGPLSGTQVTMSGRVAVCTKSPLTGTVTDSHHGGWSGARLKWAGFDGLLFEGEADEPVYAYIEDGELELRDASHLWGKGVHETRDHLEEEVDGAYGKNLSLMAIGPGGENEVKYACIINEDDRASGRGGTGCVMGSKNLKAIVIKSSTKMPQPADPETFKEGHQQAMKAIQESDVTAPNEGGLSMYGTNVLMNIGEEMDGLPTKNGQYTSTEAMRDAEGVDIDAERVSGENVRENILVDEPTCHSCPVACKKEVEVQTMHKGEEMNVRMESYEYESAYALGPNSGHTDRDAVALMIDRCNDMGVDTIETGNMMAMAMEMSDEGKLEAEGELEWGDAETMIDLIERIGRREDDLADLLAEGPRRVAEQKAAHDNSLAVKGQTIAAYDPRCMKGMGIGYATSNRGACHLRGYTPAAEILGIPEKVDPYEYEGKGELTAAFQDLHAISDSFDICKFNAFAEGIEEYVLQYNGMTGLDVSEDELMETGERIYNLERYYNNLAGFDGTDDSLPARFLEDGIRGQGASEGEYCELEEMKAEYYDHRGWVDGVVPDEKLEELEIDIGPGTGVSAGDSPAPADD</sequence>
<dbReference type="Pfam" id="PF01314">
    <property type="entry name" value="AFOR_C"/>
    <property type="match status" value="1"/>
</dbReference>
<comment type="cofactor">
    <cofactor evidence="8">
        <name>tungstopterin</name>
        <dbReference type="ChEBI" id="CHEBI:30402"/>
    </cofactor>
</comment>
<dbReference type="InterPro" id="IPR001203">
    <property type="entry name" value="OxRdtase_Ald_Fedxn_C"/>
</dbReference>
<name>A0A4D6HHV5_9EURY</name>